<dbReference type="Proteomes" id="UP000887013">
    <property type="component" value="Unassembled WGS sequence"/>
</dbReference>
<reference evidence="1" key="1">
    <citation type="submission" date="2020-08" db="EMBL/GenBank/DDBJ databases">
        <title>Multicomponent nature underlies the extraordinary mechanical properties of spider dragline silk.</title>
        <authorList>
            <person name="Kono N."/>
            <person name="Nakamura H."/>
            <person name="Mori M."/>
            <person name="Yoshida Y."/>
            <person name="Ohtoshi R."/>
            <person name="Malay A.D."/>
            <person name="Moran D.A.P."/>
            <person name="Tomita M."/>
            <person name="Numata K."/>
            <person name="Arakawa K."/>
        </authorList>
    </citation>
    <scope>NUCLEOTIDE SEQUENCE</scope>
</reference>
<protein>
    <submittedName>
        <fullName evidence="1">Uncharacterized protein</fullName>
    </submittedName>
</protein>
<name>A0A8X6TUG6_NEPPI</name>
<organism evidence="1 2">
    <name type="scientific">Nephila pilipes</name>
    <name type="common">Giant wood spider</name>
    <name type="synonym">Nephila maculata</name>
    <dbReference type="NCBI Taxonomy" id="299642"/>
    <lineage>
        <taxon>Eukaryota</taxon>
        <taxon>Metazoa</taxon>
        <taxon>Ecdysozoa</taxon>
        <taxon>Arthropoda</taxon>
        <taxon>Chelicerata</taxon>
        <taxon>Arachnida</taxon>
        <taxon>Araneae</taxon>
        <taxon>Araneomorphae</taxon>
        <taxon>Entelegynae</taxon>
        <taxon>Araneoidea</taxon>
        <taxon>Nephilidae</taxon>
        <taxon>Nephila</taxon>
    </lineage>
</organism>
<feature type="non-terminal residue" evidence="1">
    <location>
        <position position="1"/>
    </location>
</feature>
<gene>
    <name evidence="1" type="ORF">NPIL_449361</name>
</gene>
<dbReference type="EMBL" id="BMAW01018250">
    <property type="protein sequence ID" value="GFT57570.1"/>
    <property type="molecule type" value="Genomic_DNA"/>
</dbReference>
<dbReference type="AlphaFoldDB" id="A0A8X6TUG6"/>
<keyword evidence="2" id="KW-1185">Reference proteome</keyword>
<accession>A0A8X6TUG6</accession>
<proteinExistence type="predicted"/>
<evidence type="ECO:0000313" key="2">
    <source>
        <dbReference type="Proteomes" id="UP000887013"/>
    </source>
</evidence>
<evidence type="ECO:0000313" key="1">
    <source>
        <dbReference type="EMBL" id="GFT57570.1"/>
    </source>
</evidence>
<comment type="caution">
    <text evidence="1">The sequence shown here is derived from an EMBL/GenBank/DDBJ whole genome shotgun (WGS) entry which is preliminary data.</text>
</comment>
<sequence length="64" mass="7171">LSLKKSTSNVLSSAEADQKAHTVHFFKELAKIVESDFAFADYVITSDETECFQCHSSTKMLIIE</sequence>